<name>A0A067CF17_SAPPC</name>
<evidence type="ECO:0000256" key="1">
    <source>
        <dbReference type="SAM" id="MobiDB-lite"/>
    </source>
</evidence>
<dbReference type="EMBL" id="KK583215">
    <property type="protein sequence ID" value="KDO27750.1"/>
    <property type="molecule type" value="Genomic_DNA"/>
</dbReference>
<reference evidence="2 3" key="1">
    <citation type="journal article" date="2013" name="PLoS Genet.">
        <title>Distinctive expansion of potential virulence genes in the genome of the oomycete fish pathogen Saprolegnia parasitica.</title>
        <authorList>
            <person name="Jiang R.H."/>
            <person name="de Bruijn I."/>
            <person name="Haas B.J."/>
            <person name="Belmonte R."/>
            <person name="Lobach L."/>
            <person name="Christie J."/>
            <person name="van den Ackerveken G."/>
            <person name="Bottin A."/>
            <person name="Bulone V."/>
            <person name="Diaz-Moreno S.M."/>
            <person name="Dumas B."/>
            <person name="Fan L."/>
            <person name="Gaulin E."/>
            <person name="Govers F."/>
            <person name="Grenville-Briggs L.J."/>
            <person name="Horner N.R."/>
            <person name="Levin J.Z."/>
            <person name="Mammella M."/>
            <person name="Meijer H.J."/>
            <person name="Morris P."/>
            <person name="Nusbaum C."/>
            <person name="Oome S."/>
            <person name="Phillips A.J."/>
            <person name="van Rooyen D."/>
            <person name="Rzeszutek E."/>
            <person name="Saraiva M."/>
            <person name="Secombes C.J."/>
            <person name="Seidl M.F."/>
            <person name="Snel B."/>
            <person name="Stassen J.H."/>
            <person name="Sykes S."/>
            <person name="Tripathy S."/>
            <person name="van den Berg H."/>
            <person name="Vega-Arreguin J.C."/>
            <person name="Wawra S."/>
            <person name="Young S.K."/>
            <person name="Zeng Q."/>
            <person name="Dieguez-Uribeondo J."/>
            <person name="Russ C."/>
            <person name="Tyler B.M."/>
            <person name="van West P."/>
        </authorList>
    </citation>
    <scope>NUCLEOTIDE SEQUENCE [LARGE SCALE GENOMIC DNA]</scope>
    <source>
        <strain evidence="2 3">CBS 223.65</strain>
    </source>
</reference>
<dbReference type="VEuPathDB" id="FungiDB:SPRG_22199"/>
<gene>
    <name evidence="2" type="ORF">SPRG_22199</name>
</gene>
<feature type="region of interest" description="Disordered" evidence="1">
    <location>
        <begin position="219"/>
        <end position="249"/>
    </location>
</feature>
<accession>A0A067CF17</accession>
<dbReference type="GeneID" id="24142582"/>
<organism evidence="2 3">
    <name type="scientific">Saprolegnia parasitica (strain CBS 223.65)</name>
    <dbReference type="NCBI Taxonomy" id="695850"/>
    <lineage>
        <taxon>Eukaryota</taxon>
        <taxon>Sar</taxon>
        <taxon>Stramenopiles</taxon>
        <taxon>Oomycota</taxon>
        <taxon>Saprolegniomycetes</taxon>
        <taxon>Saprolegniales</taxon>
        <taxon>Saprolegniaceae</taxon>
        <taxon>Saprolegnia</taxon>
    </lineage>
</organism>
<proteinExistence type="predicted"/>
<dbReference type="Proteomes" id="UP000030745">
    <property type="component" value="Unassembled WGS sequence"/>
</dbReference>
<keyword evidence="3" id="KW-1185">Reference proteome</keyword>
<sequence>MDADALHALVRSFLEASHRRSNQGDDDVDDAIVVYVAQVVADQDVEAQQAAECICALSPCADADDALAMVLDGRAITRALAHESNQPARFHAAVAPSKTVTSENNELETLQWLKELAPQLSLRSIETIYLQECRGDAARTAEYLVTHYGADETKYLSLSTLQATDLRDKILTKYSDEEIKAPVDPKAKPAKVKVKVKPPPKEGLVRYLEGKVVTTKGHKFVEEKKPTYDGGSRGRVKTKGKRGKGFADG</sequence>
<dbReference type="OMA" id="THYGADE"/>
<dbReference type="OrthoDB" id="78124at2759"/>
<protein>
    <submittedName>
        <fullName evidence="2">Uncharacterized protein</fullName>
    </submittedName>
</protein>
<dbReference type="KEGG" id="spar:SPRG_22199"/>
<evidence type="ECO:0000313" key="3">
    <source>
        <dbReference type="Proteomes" id="UP000030745"/>
    </source>
</evidence>
<feature type="compositionally biased region" description="Basic residues" evidence="1">
    <location>
        <begin position="234"/>
        <end position="249"/>
    </location>
</feature>
<dbReference type="RefSeq" id="XP_012201633.1">
    <property type="nucleotide sequence ID" value="XM_012346243.1"/>
</dbReference>
<dbReference type="AlphaFoldDB" id="A0A067CF17"/>
<evidence type="ECO:0000313" key="2">
    <source>
        <dbReference type="EMBL" id="KDO27750.1"/>
    </source>
</evidence>